<dbReference type="EMBL" id="SPLM01000108">
    <property type="protein sequence ID" value="TMW60031.1"/>
    <property type="molecule type" value="Genomic_DNA"/>
</dbReference>
<keyword evidence="6" id="KW-1185">Reference proteome</keyword>
<evidence type="ECO:0000256" key="3">
    <source>
        <dbReference type="ARBA" id="ARBA00023002"/>
    </source>
</evidence>
<evidence type="ECO:0000313" key="6">
    <source>
        <dbReference type="Proteomes" id="UP000794436"/>
    </source>
</evidence>
<dbReference type="InterPro" id="IPR045247">
    <property type="entry name" value="Oye-like"/>
</dbReference>
<dbReference type="SUPFAM" id="SSF51395">
    <property type="entry name" value="FMN-linked oxidoreductases"/>
    <property type="match status" value="1"/>
</dbReference>
<evidence type="ECO:0000313" key="5">
    <source>
        <dbReference type="EMBL" id="TMW60031.1"/>
    </source>
</evidence>
<dbReference type="InterPro" id="IPR013785">
    <property type="entry name" value="Aldolase_TIM"/>
</dbReference>
<dbReference type="Pfam" id="PF00724">
    <property type="entry name" value="Oxidored_FMN"/>
    <property type="match status" value="1"/>
</dbReference>
<dbReference type="Proteomes" id="UP000794436">
    <property type="component" value="Unassembled WGS sequence"/>
</dbReference>
<name>A0A8K1FF09_PYTOL</name>
<evidence type="ECO:0000256" key="2">
    <source>
        <dbReference type="ARBA" id="ARBA00005979"/>
    </source>
</evidence>
<reference evidence="5" key="1">
    <citation type="submission" date="2019-03" db="EMBL/GenBank/DDBJ databases">
        <title>Long read genome sequence of the mycoparasitic Pythium oligandrum ATCC 38472 isolated from sugarbeet rhizosphere.</title>
        <authorList>
            <person name="Gaulin E."/>
        </authorList>
    </citation>
    <scope>NUCLEOTIDE SEQUENCE</scope>
    <source>
        <strain evidence="5">ATCC 38472_TT</strain>
    </source>
</reference>
<feature type="domain" description="NADH:flavin oxidoreductase/NADH oxidase N-terminal" evidence="4">
    <location>
        <begin position="6"/>
        <end position="343"/>
    </location>
</feature>
<evidence type="ECO:0000259" key="4">
    <source>
        <dbReference type="Pfam" id="PF00724"/>
    </source>
</evidence>
<evidence type="ECO:0000256" key="1">
    <source>
        <dbReference type="ARBA" id="ARBA00001917"/>
    </source>
</evidence>
<proteinExistence type="inferred from homology"/>
<dbReference type="FunFam" id="3.20.20.70:FF:000059">
    <property type="entry name" value="N-ethylmaleimide reductase, FMN-linked"/>
    <property type="match status" value="1"/>
</dbReference>
<dbReference type="PANTHER" id="PTHR22893:SF91">
    <property type="entry name" value="NADPH DEHYDROGENASE 2-RELATED"/>
    <property type="match status" value="1"/>
</dbReference>
<dbReference type="GO" id="GO:0005829">
    <property type="term" value="C:cytosol"/>
    <property type="evidence" value="ECO:0007669"/>
    <property type="project" value="UniProtKB-ARBA"/>
</dbReference>
<dbReference type="GO" id="GO:0010181">
    <property type="term" value="F:FMN binding"/>
    <property type="evidence" value="ECO:0007669"/>
    <property type="project" value="InterPro"/>
</dbReference>
<gene>
    <name evidence="5" type="ORF">Poli38472_000073</name>
</gene>
<dbReference type="OrthoDB" id="148713at2759"/>
<dbReference type="Gene3D" id="3.20.20.70">
    <property type="entry name" value="Aldolase class I"/>
    <property type="match status" value="1"/>
</dbReference>
<comment type="cofactor">
    <cofactor evidence="1">
        <name>FMN</name>
        <dbReference type="ChEBI" id="CHEBI:58210"/>
    </cofactor>
</comment>
<accession>A0A8K1FF09</accession>
<organism evidence="5 6">
    <name type="scientific">Pythium oligandrum</name>
    <name type="common">Mycoparasitic fungus</name>
    <dbReference type="NCBI Taxonomy" id="41045"/>
    <lineage>
        <taxon>Eukaryota</taxon>
        <taxon>Sar</taxon>
        <taxon>Stramenopiles</taxon>
        <taxon>Oomycota</taxon>
        <taxon>Peronosporomycetes</taxon>
        <taxon>Pythiales</taxon>
        <taxon>Pythiaceae</taxon>
        <taxon>Pythium</taxon>
    </lineage>
</organism>
<protein>
    <recommendedName>
        <fullName evidence="4">NADH:flavin oxidoreductase/NADH oxidase N-terminal domain-containing protein</fullName>
    </recommendedName>
</protein>
<comment type="similarity">
    <text evidence="2">Belongs to the NADH:flavin oxidoreductase/NADH oxidase family.</text>
</comment>
<dbReference type="PANTHER" id="PTHR22893">
    <property type="entry name" value="NADH OXIDOREDUCTASE-RELATED"/>
    <property type="match status" value="1"/>
</dbReference>
<sequence>MSIGPKLFKALTLGGKKNPIQLSHRVAMTPLTRLRAGDSDVQPDYAATYYSQRATPGGLIIAEATDTSASARGYLGGPGIFNHEQIDAWKRVTQAVHDKGGVIFLQIWHTGRTSHPLLQPNGELPVSSSSNMPLDDSRVVPTSAGASSLVRPRALETHEIPLIVEDFRKAAVNAIAAGFDGVELHGANGYLLEQFLFDGINDRTDKYGGSVENRARFLFEALEAILTSVDSSKVGVRLSPYNITCDQRDSDPTTTYKYVFEKLNEYDLAYAHIVEPRTPHYPNELTPAGGATPYFRKIYKGVLVSAGGYDRQSALTTVETGDADVVALGQYFISNPDLVKRFELDAPLAAWDDLTFYAGGEAGYTDYAILKQE</sequence>
<keyword evidence="3" id="KW-0560">Oxidoreductase</keyword>
<dbReference type="AlphaFoldDB" id="A0A8K1FF09"/>
<dbReference type="GO" id="GO:0016628">
    <property type="term" value="F:oxidoreductase activity, acting on the CH-CH group of donors, NAD or NADP as acceptor"/>
    <property type="evidence" value="ECO:0007669"/>
    <property type="project" value="UniProtKB-ARBA"/>
</dbReference>
<dbReference type="InterPro" id="IPR001155">
    <property type="entry name" value="OxRdtase_FMN_N"/>
</dbReference>
<dbReference type="CDD" id="cd02933">
    <property type="entry name" value="OYE_like_FMN"/>
    <property type="match status" value="1"/>
</dbReference>
<comment type="caution">
    <text evidence="5">The sequence shown here is derived from an EMBL/GenBank/DDBJ whole genome shotgun (WGS) entry which is preliminary data.</text>
</comment>